<keyword evidence="2" id="KW-1133">Transmembrane helix</keyword>
<evidence type="ECO:0000313" key="4">
    <source>
        <dbReference type="Proteomes" id="UP000177169"/>
    </source>
</evidence>
<gene>
    <name evidence="3" type="ORF">A3D01_03395</name>
</gene>
<evidence type="ECO:0000256" key="2">
    <source>
        <dbReference type="SAM" id="Phobius"/>
    </source>
</evidence>
<dbReference type="Proteomes" id="UP000177169">
    <property type="component" value="Unassembled WGS sequence"/>
</dbReference>
<evidence type="ECO:0008006" key="5">
    <source>
        <dbReference type="Google" id="ProtNLM"/>
    </source>
</evidence>
<feature type="transmembrane region" description="Helical" evidence="2">
    <location>
        <begin position="12"/>
        <end position="34"/>
    </location>
</feature>
<protein>
    <recommendedName>
        <fullName evidence="5">PsbP C-terminal domain-containing protein</fullName>
    </recommendedName>
</protein>
<keyword evidence="1" id="KW-0175">Coiled coil</keyword>
<evidence type="ECO:0000256" key="1">
    <source>
        <dbReference type="SAM" id="Coils"/>
    </source>
</evidence>
<proteinExistence type="predicted"/>
<dbReference type="AlphaFoldDB" id="A0A1F7Z603"/>
<feature type="coiled-coil region" evidence="1">
    <location>
        <begin position="114"/>
        <end position="141"/>
    </location>
</feature>
<name>A0A1F7Z603_9BACT</name>
<keyword evidence="2" id="KW-0472">Membrane</keyword>
<comment type="caution">
    <text evidence="3">The sequence shown here is derived from an EMBL/GenBank/DDBJ whole genome shotgun (WGS) entry which is preliminary data.</text>
</comment>
<reference evidence="3 4" key="1">
    <citation type="journal article" date="2016" name="Nat. Commun.">
        <title>Thousands of microbial genomes shed light on interconnected biogeochemical processes in an aquifer system.</title>
        <authorList>
            <person name="Anantharaman K."/>
            <person name="Brown C.T."/>
            <person name="Hug L.A."/>
            <person name="Sharon I."/>
            <person name="Castelle C.J."/>
            <person name="Probst A.J."/>
            <person name="Thomas B.C."/>
            <person name="Singh A."/>
            <person name="Wilkins M.J."/>
            <person name="Karaoz U."/>
            <person name="Brodie E.L."/>
            <person name="Williams K.H."/>
            <person name="Hubbard S.S."/>
            <person name="Banfield J.F."/>
        </authorList>
    </citation>
    <scope>NUCLEOTIDE SEQUENCE [LARGE SCALE GENOMIC DNA]</scope>
</reference>
<dbReference type="EMBL" id="MGGR01000005">
    <property type="protein sequence ID" value="OGM34559.1"/>
    <property type="molecule type" value="Genomic_DNA"/>
</dbReference>
<accession>A0A1F7Z603</accession>
<dbReference type="STRING" id="1802505.A3D01_03395"/>
<sequence>MSIKPKKKISVLGIGSAFAFLSLVALVFYFYLYLSKNVDSKSARISQTSENNTPEKFIVNDWEEYVNSDFGYKIQHPPLLTKAEYKDEGGYKNFVRFEETEHSLGKGIAVGVSVSSLSDEVERLKKDMEKFEDAKLVREEKLSLTKYDGFILEYEIENSTGKESRAIIFINKDNYVYSISTVPEQMQKVLSGFSFL</sequence>
<evidence type="ECO:0000313" key="3">
    <source>
        <dbReference type="EMBL" id="OGM34559.1"/>
    </source>
</evidence>
<keyword evidence="2" id="KW-0812">Transmembrane</keyword>
<organism evidence="3 4">
    <name type="scientific">Candidatus Woesebacteria bacterium RIFCSPHIGHO2_02_FULL_39_13</name>
    <dbReference type="NCBI Taxonomy" id="1802505"/>
    <lineage>
        <taxon>Bacteria</taxon>
        <taxon>Candidatus Woeseibacteriota</taxon>
    </lineage>
</organism>